<protein>
    <submittedName>
        <fullName evidence="1">Uncharacterized protein</fullName>
    </submittedName>
</protein>
<dbReference type="EMBL" id="FILR01000002">
    <property type="protein sequence ID" value="CYX29899.1"/>
    <property type="molecule type" value="Genomic_DNA"/>
</dbReference>
<dbReference type="AlphaFoldDB" id="A0A0Z8K4I5"/>
<name>A0A0Z8K4I5_STRSU</name>
<evidence type="ECO:0000313" key="4">
    <source>
        <dbReference type="Proteomes" id="UP000072933"/>
    </source>
</evidence>
<dbReference type="Proteomes" id="UP000072933">
    <property type="component" value="Unassembled WGS sequence"/>
</dbReference>
<proteinExistence type="predicted"/>
<evidence type="ECO:0000313" key="3">
    <source>
        <dbReference type="Proteomes" id="UP000071601"/>
    </source>
</evidence>
<reference evidence="3 4" key="1">
    <citation type="submission" date="2016-02" db="EMBL/GenBank/DDBJ databases">
        <authorList>
            <consortium name="Pathogen Informatics"/>
        </authorList>
    </citation>
    <scope>NUCLEOTIDE SEQUENCE [LARGE SCALE GENOMIC DNA]</scope>
    <source>
        <strain evidence="1 4">LSS8</strain>
        <strain evidence="2 3">SS985</strain>
    </source>
</reference>
<gene>
    <name evidence="1" type="ORF">ERS132370_00782</name>
    <name evidence="2" type="ORF">ERS132525_00325</name>
</gene>
<sequence length="57" mass="6591">MVKKYIDDLSLQTAMTEYNSSMVKGNEVQDQYDRSIGYVTPSTSTMRMAMVNRFMLL</sequence>
<accession>A0A0Z8K4I5</accession>
<dbReference type="Proteomes" id="UP000071601">
    <property type="component" value="Unassembled WGS sequence"/>
</dbReference>
<evidence type="ECO:0000313" key="1">
    <source>
        <dbReference type="EMBL" id="CYV65576.1"/>
    </source>
</evidence>
<dbReference type="EMBL" id="FIID01000006">
    <property type="protein sequence ID" value="CYV65576.1"/>
    <property type="molecule type" value="Genomic_DNA"/>
</dbReference>
<evidence type="ECO:0000313" key="2">
    <source>
        <dbReference type="EMBL" id="CYX29899.1"/>
    </source>
</evidence>
<organism evidence="1 4">
    <name type="scientific">Streptococcus suis</name>
    <dbReference type="NCBI Taxonomy" id="1307"/>
    <lineage>
        <taxon>Bacteria</taxon>
        <taxon>Bacillati</taxon>
        <taxon>Bacillota</taxon>
        <taxon>Bacilli</taxon>
        <taxon>Lactobacillales</taxon>
        <taxon>Streptococcaceae</taxon>
        <taxon>Streptococcus</taxon>
    </lineage>
</organism>